<accession>A0AAN6G876</accession>
<keyword evidence="3" id="KW-1185">Reference proteome</keyword>
<protein>
    <submittedName>
        <fullName evidence="2">Uncharacterized protein</fullName>
    </submittedName>
</protein>
<reference evidence="2" key="1">
    <citation type="journal article" date="2023" name="PhytoFront">
        <title>Draft Genome Resources of Seven Strains of Tilletia horrida, Causal Agent of Kernel Smut of Rice.</title>
        <authorList>
            <person name="Khanal S."/>
            <person name="Antony Babu S."/>
            <person name="Zhou X.G."/>
        </authorList>
    </citation>
    <scope>NUCLEOTIDE SEQUENCE</scope>
    <source>
        <strain evidence="2">TX3</strain>
    </source>
</reference>
<proteinExistence type="predicted"/>
<evidence type="ECO:0000313" key="3">
    <source>
        <dbReference type="Proteomes" id="UP001176521"/>
    </source>
</evidence>
<feature type="compositionally biased region" description="Low complexity" evidence="1">
    <location>
        <begin position="129"/>
        <end position="141"/>
    </location>
</feature>
<evidence type="ECO:0000313" key="2">
    <source>
        <dbReference type="EMBL" id="KAK0527114.1"/>
    </source>
</evidence>
<organism evidence="2 3">
    <name type="scientific">Tilletia horrida</name>
    <dbReference type="NCBI Taxonomy" id="155126"/>
    <lineage>
        <taxon>Eukaryota</taxon>
        <taxon>Fungi</taxon>
        <taxon>Dikarya</taxon>
        <taxon>Basidiomycota</taxon>
        <taxon>Ustilaginomycotina</taxon>
        <taxon>Exobasidiomycetes</taxon>
        <taxon>Tilletiales</taxon>
        <taxon>Tilletiaceae</taxon>
        <taxon>Tilletia</taxon>
    </lineage>
</organism>
<gene>
    <name evidence="2" type="ORF">OC842_004970</name>
</gene>
<evidence type="ECO:0000256" key="1">
    <source>
        <dbReference type="SAM" id="MobiDB-lite"/>
    </source>
</evidence>
<dbReference type="EMBL" id="JAPDMQ010000323">
    <property type="protein sequence ID" value="KAK0527114.1"/>
    <property type="molecule type" value="Genomic_DNA"/>
</dbReference>
<feature type="region of interest" description="Disordered" evidence="1">
    <location>
        <begin position="772"/>
        <end position="792"/>
    </location>
</feature>
<dbReference type="AlphaFoldDB" id="A0AAN6G876"/>
<dbReference type="Proteomes" id="UP001176521">
    <property type="component" value="Unassembled WGS sequence"/>
</dbReference>
<name>A0AAN6G876_9BASI</name>
<feature type="region of interest" description="Disordered" evidence="1">
    <location>
        <begin position="105"/>
        <end position="179"/>
    </location>
</feature>
<comment type="caution">
    <text evidence="2">The sequence shown here is derived from an EMBL/GenBank/DDBJ whole genome shotgun (WGS) entry which is preliminary data.</text>
</comment>
<sequence length="838" mass="93574">MPVIQGATSPQGWSVSGTVVWKAAALAELAVREVDVSAECKALRRDSINKVRRDCCILSEEGKILKCGIYDDASRTAELPDSELDWFVRACAEARIIRAMIESWPDDDQSSHGAQPEAQTTLPGPPPSIGQAPPGQASQQADLRRRAPASVEDDPPAKRARTDAGSNACPVDASAPTASDACTSRIDGSSAAHRFFNLPELLAVLLDARLRFDKIDLISLSKVSKRVRALVLPFLVESVNVRLTRVGQLATYFANNPGLIEHVKYLRIWDEVAHYHAHYEGSLTPDQLSDFRNQKTPKLHQRTWSNLSILLTSIEKMKRREPPLFELSIGQQHLSEFYEELRRSRRVLEQLASLRIVGDFGPSWYKGMTRRSAESIFSNHGTAVSEDLETLLRLICEAQDDAGSDAFHTFTFTAFFFREDRSGSVLPSLRPRLLQRLAARIRHLHLEIGTSNTADACALETILGLYWQRLNSFGFHSILIEDAPDQTRIRNAINAFLQRHQQLKHTAIDIEMEAEFGGGRPYWIGAPLPRLESCQLSLSWVDDEDRIAFPGRHPRLQALSTSSGGDLTTFARHPNLAKSLKKLRADENLIRSIVQAGVPLRHLSVATVNDFCWIHTFLADYPTPSTSITCIEIETVSHEVYSLLEDSYHFSMLDHVPRLTEFTLKSIYEEEADEPETPSESASSLAKLLSNLAIHAKQLRALRVHYDAAADLPPDDELATVIGDIPPKLEYVIWHVPFDDITMHFRVVRPVSSSATPVQAQVTAETAIISERARSKQRAGASTAAVDDGDNAKPRLQRLPAMFRPCVDRRTGVWEDLSDPSAFTLFDHMGEQPRLKYL</sequence>
<feature type="compositionally biased region" description="Polar residues" evidence="1">
    <location>
        <begin position="111"/>
        <end position="122"/>
    </location>
</feature>